<proteinExistence type="predicted"/>
<comment type="caution">
    <text evidence="1">The sequence shown here is derived from an EMBL/GenBank/DDBJ whole genome shotgun (WGS) entry which is preliminary data.</text>
</comment>
<protein>
    <submittedName>
        <fullName evidence="1">Uncharacterized protein</fullName>
    </submittedName>
</protein>
<dbReference type="AlphaFoldDB" id="A0A059L4V0"/>
<name>A0A059L4V0_9PSED</name>
<evidence type="ECO:0000313" key="2">
    <source>
        <dbReference type="Proteomes" id="UP000026739"/>
    </source>
</evidence>
<sequence>MAHSSILQDQLPANRARRFADALNPAQEKRKAVSVECWPDPAV</sequence>
<reference evidence="1 2" key="1">
    <citation type="submission" date="2013-12" db="EMBL/GenBank/DDBJ databases">
        <authorList>
            <person name="Formusa P.A."/>
            <person name="Habash M."/>
            <person name="Lee H."/>
            <person name="Trevors J.T."/>
        </authorList>
    </citation>
    <scope>NUCLEOTIDE SEQUENCE [LARGE SCALE GENOMIC DNA]</scope>
    <source>
        <strain evidence="1 2">PD30</strain>
    </source>
</reference>
<organism evidence="1 2">
    <name type="scientific">Pseudomonas mandelii PD30</name>
    <dbReference type="NCBI Taxonomy" id="1419583"/>
    <lineage>
        <taxon>Bacteria</taxon>
        <taxon>Pseudomonadati</taxon>
        <taxon>Pseudomonadota</taxon>
        <taxon>Gammaproteobacteria</taxon>
        <taxon>Pseudomonadales</taxon>
        <taxon>Pseudomonadaceae</taxon>
        <taxon>Pseudomonas</taxon>
    </lineage>
</organism>
<accession>A0A059L4V0</accession>
<dbReference type="EMBL" id="AZQQ01000070">
    <property type="protein sequence ID" value="KDD69353.1"/>
    <property type="molecule type" value="Genomic_DNA"/>
</dbReference>
<gene>
    <name evidence="1" type="ORF">V466_09750</name>
</gene>
<dbReference type="Proteomes" id="UP000026739">
    <property type="component" value="Unassembled WGS sequence"/>
</dbReference>
<evidence type="ECO:0000313" key="1">
    <source>
        <dbReference type="EMBL" id="KDD69353.1"/>
    </source>
</evidence>